<feature type="zinc finger region" description="C3H1-type" evidence="1">
    <location>
        <begin position="145"/>
        <end position="171"/>
    </location>
</feature>
<keyword evidence="1" id="KW-0479">Metal-binding</keyword>
<protein>
    <recommendedName>
        <fullName evidence="3">C3H1-type domain-containing protein</fullName>
    </recommendedName>
</protein>
<keyword evidence="1" id="KW-0862">Zinc</keyword>
<feature type="zinc finger region" description="C3H1-type" evidence="1">
    <location>
        <begin position="45"/>
        <end position="72"/>
    </location>
</feature>
<feature type="domain" description="C3H1-type" evidence="3">
    <location>
        <begin position="145"/>
        <end position="171"/>
    </location>
</feature>
<reference evidence="5" key="1">
    <citation type="submission" date="2015-09" db="EMBL/GenBank/DDBJ databases">
        <authorList>
            <consortium name="Pathogen Informatics"/>
        </authorList>
    </citation>
    <scope>NUCLEOTIDE SEQUENCE [LARGE SCALE GENOMIC DNA]</scope>
    <source>
        <strain evidence="5">Lake Konstanz</strain>
    </source>
</reference>
<evidence type="ECO:0000256" key="2">
    <source>
        <dbReference type="SAM" id="MobiDB-lite"/>
    </source>
</evidence>
<evidence type="ECO:0000259" key="3">
    <source>
        <dbReference type="PROSITE" id="PS50103"/>
    </source>
</evidence>
<dbReference type="InterPro" id="IPR053125">
    <property type="entry name" value="RNA-bd_mRNA_stabilization_reg"/>
</dbReference>
<accession>A0A0S4JL88</accession>
<dbReference type="GO" id="GO:0008270">
    <property type="term" value="F:zinc ion binding"/>
    <property type="evidence" value="ECO:0007669"/>
    <property type="project" value="UniProtKB-KW"/>
</dbReference>
<dbReference type="VEuPathDB" id="TriTrypDB:BSAL_36555"/>
<feature type="compositionally biased region" description="Low complexity" evidence="2">
    <location>
        <begin position="204"/>
        <end position="216"/>
    </location>
</feature>
<dbReference type="OrthoDB" id="270163at2759"/>
<evidence type="ECO:0000256" key="1">
    <source>
        <dbReference type="PROSITE-ProRule" id="PRU00723"/>
    </source>
</evidence>
<gene>
    <name evidence="4" type="ORF">BSAL_36555</name>
</gene>
<keyword evidence="1" id="KW-0863">Zinc-finger</keyword>
<dbReference type="PROSITE" id="PS50103">
    <property type="entry name" value="ZF_C3H1"/>
    <property type="match status" value="2"/>
</dbReference>
<sequence>MFSAGLSIHVIDPLNRTGKVAIPSHLVSDTKGLEDYRAAATRRENKDFSLCLLFQKGKCNAGSRCHQVHACADFVADLRRKAASAKCCCAEHGDLHSDGYAAAPQLIRLMESDGSSRTFTLASFARTSCLDHILRNVRGLDVKVPATKICRLHAQRRCKFGKDCKNVHLCPDAQEMPVPKPYKSHHSIDLSCCGISCRSVSTGNDSDNSAASSAESSKPHSRMESPTITPCPAPLYLEKSSCGGPLSIDADELEMGTTTKNGCSSFFFSEESIWGESSSHDAGMMSMKLDMSAFEATMRSLCTDADGHVEFSPAFTQRVESLLFVQ</sequence>
<name>A0A0S4JL88_BODSA</name>
<dbReference type="InterPro" id="IPR000571">
    <property type="entry name" value="Znf_CCCH"/>
</dbReference>
<dbReference type="AlphaFoldDB" id="A0A0S4JL88"/>
<evidence type="ECO:0000313" key="5">
    <source>
        <dbReference type="Proteomes" id="UP000051952"/>
    </source>
</evidence>
<feature type="domain" description="C3H1-type" evidence="3">
    <location>
        <begin position="45"/>
        <end position="72"/>
    </location>
</feature>
<organism evidence="4 5">
    <name type="scientific">Bodo saltans</name>
    <name type="common">Flagellated protozoan</name>
    <dbReference type="NCBI Taxonomy" id="75058"/>
    <lineage>
        <taxon>Eukaryota</taxon>
        <taxon>Discoba</taxon>
        <taxon>Euglenozoa</taxon>
        <taxon>Kinetoplastea</taxon>
        <taxon>Metakinetoplastina</taxon>
        <taxon>Eubodonida</taxon>
        <taxon>Bodonidae</taxon>
        <taxon>Bodo</taxon>
    </lineage>
</organism>
<feature type="region of interest" description="Disordered" evidence="2">
    <location>
        <begin position="202"/>
        <end position="227"/>
    </location>
</feature>
<evidence type="ECO:0000313" key="4">
    <source>
        <dbReference type="EMBL" id="CUG92293.1"/>
    </source>
</evidence>
<dbReference type="PANTHER" id="PTHR37035">
    <property type="entry name" value="C3H1-TYPE DOMAIN-CONTAINING PROTEIN-RELATED"/>
    <property type="match status" value="1"/>
</dbReference>
<dbReference type="Proteomes" id="UP000051952">
    <property type="component" value="Unassembled WGS sequence"/>
</dbReference>
<keyword evidence="5" id="KW-1185">Reference proteome</keyword>
<proteinExistence type="predicted"/>
<dbReference type="EMBL" id="CYKH01002028">
    <property type="protein sequence ID" value="CUG92293.1"/>
    <property type="molecule type" value="Genomic_DNA"/>
</dbReference>